<feature type="compositionally biased region" description="Basic and acidic residues" evidence="1">
    <location>
        <begin position="54"/>
        <end position="65"/>
    </location>
</feature>
<dbReference type="AlphaFoldDB" id="A0A6J7GK85"/>
<dbReference type="EMBL" id="CAFBMK010000030">
    <property type="protein sequence ID" value="CAB4904553.1"/>
    <property type="molecule type" value="Genomic_DNA"/>
</dbReference>
<evidence type="ECO:0000256" key="1">
    <source>
        <dbReference type="SAM" id="MobiDB-lite"/>
    </source>
</evidence>
<name>A0A6J7GK85_9ZZZZ</name>
<protein>
    <submittedName>
        <fullName evidence="2">Unannotated protein</fullName>
    </submittedName>
</protein>
<feature type="compositionally biased region" description="Basic and acidic residues" evidence="1">
    <location>
        <begin position="1"/>
        <end position="12"/>
    </location>
</feature>
<proteinExistence type="predicted"/>
<evidence type="ECO:0000313" key="2">
    <source>
        <dbReference type="EMBL" id="CAB4904553.1"/>
    </source>
</evidence>
<accession>A0A6J7GK85</accession>
<sequence length="65" mass="7473">MRREPRDRRIGEDVEDQSVPPRGLRGDDQDEQQRRGPERGRKDRYRSTGPEGGELERDADPAGGR</sequence>
<feature type="compositionally biased region" description="Basic and acidic residues" evidence="1">
    <location>
        <begin position="24"/>
        <end position="41"/>
    </location>
</feature>
<reference evidence="2" key="1">
    <citation type="submission" date="2020-05" db="EMBL/GenBank/DDBJ databases">
        <authorList>
            <person name="Chiriac C."/>
            <person name="Salcher M."/>
            <person name="Ghai R."/>
            <person name="Kavagutti S V."/>
        </authorList>
    </citation>
    <scope>NUCLEOTIDE SEQUENCE</scope>
</reference>
<feature type="region of interest" description="Disordered" evidence="1">
    <location>
        <begin position="1"/>
        <end position="65"/>
    </location>
</feature>
<gene>
    <name evidence="2" type="ORF">UFOPK3564_00792</name>
</gene>
<organism evidence="2">
    <name type="scientific">freshwater metagenome</name>
    <dbReference type="NCBI Taxonomy" id="449393"/>
    <lineage>
        <taxon>unclassified sequences</taxon>
        <taxon>metagenomes</taxon>
        <taxon>ecological metagenomes</taxon>
    </lineage>
</organism>